<dbReference type="RefSeq" id="WP_090590615.1">
    <property type="nucleotide sequence ID" value="NZ_LT629688.1"/>
</dbReference>
<keyword evidence="1" id="KW-0812">Transmembrane</keyword>
<dbReference type="OrthoDB" id="7062264at2"/>
<proteinExistence type="predicted"/>
<name>A0A1G6TP70_9ACTN</name>
<sequence length="242" mass="25318">MDLLGLGVLAGLALVDSTSIGTLVVPVVLLLRPRVHPGLVLLYLATIAVFYLAVGLLLMAGATTLLPRLGAALETPAAYAVQLALGVGLVVLAFRIEPRAAARRRERRGLPPTGEPRWQRRIEAAADRPGTMVGLALGAGLAEAATMLPYLGAIALLVGSGLGAWTSSGLLGGYVLVMVLPALVLLVLRLAGGRRWDPAMQRLRDWIARHSAGTLSWVVGILGVLLARDAVPHLAPLLDRLG</sequence>
<accession>A0A1G6TP70</accession>
<feature type="transmembrane region" description="Helical" evidence="1">
    <location>
        <begin position="171"/>
        <end position="191"/>
    </location>
</feature>
<feature type="transmembrane region" description="Helical" evidence="1">
    <location>
        <begin position="212"/>
        <end position="231"/>
    </location>
</feature>
<feature type="transmembrane region" description="Helical" evidence="1">
    <location>
        <begin position="77"/>
        <end position="96"/>
    </location>
</feature>
<dbReference type="AlphaFoldDB" id="A0A1G6TP70"/>
<dbReference type="InterPro" id="IPR021315">
    <property type="entry name" value="Gap/Sap"/>
</dbReference>
<dbReference type="Proteomes" id="UP000198546">
    <property type="component" value="Chromosome i"/>
</dbReference>
<feature type="transmembrane region" description="Helical" evidence="1">
    <location>
        <begin position="40"/>
        <end position="65"/>
    </location>
</feature>
<evidence type="ECO:0000313" key="3">
    <source>
        <dbReference type="Proteomes" id="UP000198546"/>
    </source>
</evidence>
<dbReference type="STRING" id="675864.SAMN04489747_0669"/>
<keyword evidence="1" id="KW-1133">Transmembrane helix</keyword>
<evidence type="ECO:0000256" key="1">
    <source>
        <dbReference type="SAM" id="Phobius"/>
    </source>
</evidence>
<dbReference type="Pfam" id="PF11139">
    <property type="entry name" value="SfLAP"/>
    <property type="match status" value="1"/>
</dbReference>
<gene>
    <name evidence="2" type="ORF">SAMN04489747_0669</name>
</gene>
<keyword evidence="1" id="KW-0472">Membrane</keyword>
<evidence type="ECO:0000313" key="2">
    <source>
        <dbReference type="EMBL" id="SDD30829.1"/>
    </source>
</evidence>
<dbReference type="EMBL" id="LT629688">
    <property type="protein sequence ID" value="SDD30829.1"/>
    <property type="molecule type" value="Genomic_DNA"/>
</dbReference>
<keyword evidence="3" id="KW-1185">Reference proteome</keyword>
<feature type="transmembrane region" description="Helical" evidence="1">
    <location>
        <begin position="6"/>
        <end position="31"/>
    </location>
</feature>
<reference evidence="2 3" key="1">
    <citation type="submission" date="2016-10" db="EMBL/GenBank/DDBJ databases">
        <authorList>
            <person name="de Groot N.N."/>
        </authorList>
    </citation>
    <scope>NUCLEOTIDE SEQUENCE [LARGE SCALE GENOMIC DNA]</scope>
    <source>
        <strain evidence="2 3">MON 2.2</strain>
    </source>
</reference>
<organism evidence="2 3">
    <name type="scientific">Auraticoccus monumenti</name>
    <dbReference type="NCBI Taxonomy" id="675864"/>
    <lineage>
        <taxon>Bacteria</taxon>
        <taxon>Bacillati</taxon>
        <taxon>Actinomycetota</taxon>
        <taxon>Actinomycetes</taxon>
        <taxon>Propionibacteriales</taxon>
        <taxon>Propionibacteriaceae</taxon>
        <taxon>Auraticoccus</taxon>
    </lineage>
</organism>
<protein>
    <submittedName>
        <fullName evidence="2">Sap, sulfolipid-1-addressing protein</fullName>
    </submittedName>
</protein>